<proteinExistence type="predicted"/>
<organism evidence="2 3">
    <name type="scientific">Williamsia limnetica</name>
    <dbReference type="NCBI Taxonomy" id="882452"/>
    <lineage>
        <taxon>Bacteria</taxon>
        <taxon>Bacillati</taxon>
        <taxon>Actinomycetota</taxon>
        <taxon>Actinomycetes</taxon>
        <taxon>Mycobacteriales</taxon>
        <taxon>Nocardiaceae</taxon>
        <taxon>Williamsia</taxon>
    </lineage>
</organism>
<evidence type="ECO:0000313" key="3">
    <source>
        <dbReference type="Proteomes" id="UP000247591"/>
    </source>
</evidence>
<dbReference type="OrthoDB" id="9802640at2"/>
<feature type="domain" description="HNH" evidence="1">
    <location>
        <begin position="33"/>
        <end position="66"/>
    </location>
</feature>
<comment type="caution">
    <text evidence="2">The sequence shown here is derived from an EMBL/GenBank/DDBJ whole genome shotgun (WGS) entry which is preliminary data.</text>
</comment>
<accession>A0A318RF80</accession>
<sequence>MSDRPPIPAELERALMIEAGFRCAIPTCRTVFPLEIEHIEDYSVVLKHEFGNMIVLCANCHRLKGTGPRSIDRKALRQIKSNLGIVNQRYNDTERRILEHFAEHGITGKVELPNAEVLFRYLLKDGILKAEEVPTGFWAETEDGKSHYMTRGFELTDKGKDLVSHLMENRQFSFDSFDQDR</sequence>
<dbReference type="EMBL" id="QJSP01000014">
    <property type="protein sequence ID" value="PYE14059.1"/>
    <property type="molecule type" value="Genomic_DNA"/>
</dbReference>
<keyword evidence="2" id="KW-0378">Hydrolase</keyword>
<dbReference type="Proteomes" id="UP000247591">
    <property type="component" value="Unassembled WGS sequence"/>
</dbReference>
<dbReference type="RefSeq" id="WP_110471678.1">
    <property type="nucleotide sequence ID" value="NZ_QJSP01000014.1"/>
</dbReference>
<keyword evidence="2" id="KW-0255">Endonuclease</keyword>
<keyword evidence="2" id="KW-0540">Nuclease</keyword>
<dbReference type="Pfam" id="PF01844">
    <property type="entry name" value="HNH"/>
    <property type="match status" value="1"/>
</dbReference>
<dbReference type="InterPro" id="IPR003615">
    <property type="entry name" value="HNH_nuc"/>
</dbReference>
<keyword evidence="3" id="KW-1185">Reference proteome</keyword>
<gene>
    <name evidence="2" type="ORF">DFR67_114158</name>
</gene>
<dbReference type="AlphaFoldDB" id="A0A318RF80"/>
<evidence type="ECO:0000313" key="2">
    <source>
        <dbReference type="EMBL" id="PYE14059.1"/>
    </source>
</evidence>
<name>A0A318RF80_WILLI</name>
<dbReference type="InterPro" id="IPR002711">
    <property type="entry name" value="HNH"/>
</dbReference>
<protein>
    <submittedName>
        <fullName evidence="2">HNH endonuclease</fullName>
    </submittedName>
</protein>
<dbReference type="GO" id="GO:0004519">
    <property type="term" value="F:endonuclease activity"/>
    <property type="evidence" value="ECO:0007669"/>
    <property type="project" value="UniProtKB-KW"/>
</dbReference>
<reference evidence="2 3" key="1">
    <citation type="submission" date="2018-06" db="EMBL/GenBank/DDBJ databases">
        <title>Genomic Encyclopedia of Type Strains, Phase IV (KMG-IV): sequencing the most valuable type-strain genomes for metagenomic binning, comparative biology and taxonomic classification.</title>
        <authorList>
            <person name="Goeker M."/>
        </authorList>
    </citation>
    <scope>NUCLEOTIDE SEQUENCE [LARGE SCALE GENOMIC DNA]</scope>
    <source>
        <strain evidence="2 3">DSM 45521</strain>
    </source>
</reference>
<evidence type="ECO:0000259" key="1">
    <source>
        <dbReference type="Pfam" id="PF01844"/>
    </source>
</evidence>
<dbReference type="GO" id="GO:0008270">
    <property type="term" value="F:zinc ion binding"/>
    <property type="evidence" value="ECO:0007669"/>
    <property type="project" value="InterPro"/>
</dbReference>
<dbReference type="CDD" id="cd00085">
    <property type="entry name" value="HNHc"/>
    <property type="match status" value="1"/>
</dbReference>
<dbReference type="GO" id="GO:0003676">
    <property type="term" value="F:nucleic acid binding"/>
    <property type="evidence" value="ECO:0007669"/>
    <property type="project" value="InterPro"/>
</dbReference>
<dbReference type="Gene3D" id="1.10.30.50">
    <property type="match status" value="1"/>
</dbReference>